<dbReference type="InterPro" id="IPR010368">
    <property type="entry name" value="Com_YlbF"/>
</dbReference>
<evidence type="ECO:0000313" key="1">
    <source>
        <dbReference type="EMBL" id="QIK52523.1"/>
    </source>
</evidence>
<dbReference type="EMBL" id="CP049889">
    <property type="protein sequence ID" value="QIK52523.1"/>
    <property type="molecule type" value="Genomic_DNA"/>
</dbReference>
<dbReference type="SUPFAM" id="SSF158622">
    <property type="entry name" value="YheA/YmcA-like"/>
    <property type="match status" value="1"/>
</dbReference>
<dbReference type="PANTHER" id="PTHR38448">
    <property type="entry name" value="REGULATORY PROTEIN YLBF-RELATED"/>
    <property type="match status" value="1"/>
</dbReference>
<dbReference type="InterPro" id="IPR023378">
    <property type="entry name" value="YheA/YmcA-like_dom_sf"/>
</dbReference>
<accession>A0A6G7WJT7</accession>
<evidence type="ECO:0008006" key="3">
    <source>
        <dbReference type="Google" id="ProtNLM"/>
    </source>
</evidence>
<sequence length="121" mass="14563">MENQQYTIEMKIDQELEQLIDLLTEKDEIITFKTAEENITHNKWIQEKIEKIKEKQKDLVNFEYYEKPQAYRETLNEVEALNNEIDRNISVQKYRTSLAEANEIVQHLFKQIQSEIDSINN</sequence>
<dbReference type="KEGG" id="jpo:G7058_10960"/>
<dbReference type="PANTHER" id="PTHR38448:SF1">
    <property type="entry name" value="YLBF FAMILY REGULATOR"/>
    <property type="match status" value="1"/>
</dbReference>
<dbReference type="RefSeq" id="WP_166063556.1">
    <property type="nucleotide sequence ID" value="NZ_CP049889.1"/>
</dbReference>
<reference evidence="1 2" key="1">
    <citation type="journal article" date="2017" name="Int. J. Syst. Evol. Microbiol.">
        <title>Jeotgalibaca porci sp. nov. and Jeotgalibaca arthritidis sp. nov., isolated from pigs, and emended description of the genus Jeotgalibaca.</title>
        <authorList>
            <person name="Zamora L."/>
            <person name="Perez-Sancho M."/>
            <person name="Dominguez L."/>
            <person name="Fernandez-Garayzabal J.F."/>
            <person name="Vela A.I."/>
        </authorList>
    </citation>
    <scope>NUCLEOTIDE SEQUENCE [LARGE SCALE GENOMIC DNA]</scope>
    <source>
        <strain evidence="1 2">CCUG 69148</strain>
    </source>
</reference>
<dbReference type="Pfam" id="PF06133">
    <property type="entry name" value="Com_YlbF"/>
    <property type="match status" value="1"/>
</dbReference>
<protein>
    <recommendedName>
        <fullName evidence="3">YlbF family regulator</fullName>
    </recommendedName>
</protein>
<gene>
    <name evidence="1" type="ORF">G7058_10960</name>
</gene>
<dbReference type="PIRSF" id="PIRSF021287">
    <property type="entry name" value="Biofilm_formation_YmcA"/>
    <property type="match status" value="1"/>
</dbReference>
<evidence type="ECO:0000313" key="2">
    <source>
        <dbReference type="Proteomes" id="UP000501830"/>
    </source>
</evidence>
<dbReference type="InterPro" id="IPR016783">
    <property type="entry name" value="Biofilm_formation_YmcA"/>
</dbReference>
<proteinExistence type="predicted"/>
<dbReference type="GeneID" id="94553807"/>
<name>A0A6G7WJT7_9LACT</name>
<dbReference type="InterPro" id="IPR052767">
    <property type="entry name" value="Bact_com_dev_regulator"/>
</dbReference>
<dbReference type="AlphaFoldDB" id="A0A6G7WJT7"/>
<keyword evidence="2" id="KW-1185">Reference proteome</keyword>
<dbReference type="Proteomes" id="UP000501830">
    <property type="component" value="Chromosome"/>
</dbReference>
<organism evidence="1 2">
    <name type="scientific">Jeotgalibaca porci</name>
    <dbReference type="NCBI Taxonomy" id="1868793"/>
    <lineage>
        <taxon>Bacteria</taxon>
        <taxon>Bacillati</taxon>
        <taxon>Bacillota</taxon>
        <taxon>Bacilli</taxon>
        <taxon>Lactobacillales</taxon>
        <taxon>Carnobacteriaceae</taxon>
        <taxon>Jeotgalibaca</taxon>
    </lineage>
</organism>
<dbReference type="Gene3D" id="1.20.1500.10">
    <property type="entry name" value="YheA/YmcA-like"/>
    <property type="match status" value="1"/>
</dbReference>